<keyword evidence="6" id="KW-1185">Reference proteome</keyword>
<keyword evidence="1" id="KW-0547">Nucleotide-binding</keyword>
<protein>
    <submittedName>
        <fullName evidence="5">Ribosomal protection-like ABC-F family protein</fullName>
    </submittedName>
</protein>
<dbReference type="InterPro" id="IPR003439">
    <property type="entry name" value="ABC_transporter-like_ATP-bd"/>
</dbReference>
<feature type="coiled-coil region" evidence="3">
    <location>
        <begin position="87"/>
        <end position="114"/>
    </location>
</feature>
<feature type="domain" description="ABC transporter" evidence="4">
    <location>
        <begin position="336"/>
        <end position="544"/>
    </location>
</feature>
<evidence type="ECO:0000313" key="5">
    <source>
        <dbReference type="EMBL" id="MFD1675311.1"/>
    </source>
</evidence>
<dbReference type="PROSITE" id="PS50893">
    <property type="entry name" value="ABC_TRANSPORTER_2"/>
    <property type="match status" value="2"/>
</dbReference>
<evidence type="ECO:0000256" key="1">
    <source>
        <dbReference type="ARBA" id="ARBA00022741"/>
    </source>
</evidence>
<reference evidence="6" key="1">
    <citation type="journal article" date="2019" name="Int. J. Syst. Evol. Microbiol.">
        <title>The Global Catalogue of Microorganisms (GCM) 10K type strain sequencing project: providing services to taxonomists for standard genome sequencing and annotation.</title>
        <authorList>
            <consortium name="The Broad Institute Genomics Platform"/>
            <consortium name="The Broad Institute Genome Sequencing Center for Infectious Disease"/>
            <person name="Wu L."/>
            <person name="Ma J."/>
        </authorList>
    </citation>
    <scope>NUCLEOTIDE SEQUENCE [LARGE SCALE GENOMIC DNA]</scope>
    <source>
        <strain evidence="6">CGMCC 1.12286</strain>
    </source>
</reference>
<evidence type="ECO:0000259" key="4">
    <source>
        <dbReference type="PROSITE" id="PS50893"/>
    </source>
</evidence>
<dbReference type="InterPro" id="IPR027417">
    <property type="entry name" value="P-loop_NTPase"/>
</dbReference>
<feature type="domain" description="ABC transporter" evidence="4">
    <location>
        <begin position="4"/>
        <end position="260"/>
    </location>
</feature>
<feature type="coiled-coil region" evidence="3">
    <location>
        <begin position="263"/>
        <end position="311"/>
    </location>
</feature>
<keyword evidence="3" id="KW-0175">Coiled coil</keyword>
<sequence>MLYCSANQIGIAVHDDWLFRNISLEVHERDRLAIIGPNGAGKTTLLRLISRTIQPDEGQVAVKRHLRLGFLEQLPVYSEDTTCREILFGAFEQVIELEARLRQLENDMASAANAHELDRILKQYAEAQEQFERLGGYAIESNIRTVMNGLKIPEVFLHQTLASLSGGEQTKVFFARMLLQPSDLLLLDEPTNHLDLEAIEWLEGFLKNYEGAVVMVSHDRTFLDHAATCVLELDSGEAVLYHGGYTAAMQQREARLLLEFQAYQEQQRKIEQMQAAIKRLRDWANRASPPNAGLHRRARNMERILERMEKRKRPVLERRRMALSFDVEGRSGTDVVVVKELVKQFEARTILNGCSLHIRYGERVAIVGANGCGKSTLLNIILGDMQPDKGSASLGKSVQVGYLQQQGLIGYADQTVLQAFRDCVPVTEGEARKLLARFLFYGEAVFKQVQSLSGGEQMRLRMAQLMYQGVNLLVLDEPTNHLDIESREVLEEALEEFAGTIVAVSHDRHFMNRLFQRIVWLENGTLTEYLGTYEAARSRRLADV</sequence>
<evidence type="ECO:0000313" key="6">
    <source>
        <dbReference type="Proteomes" id="UP001597079"/>
    </source>
</evidence>
<dbReference type="SMART" id="SM00382">
    <property type="entry name" value="AAA"/>
    <property type="match status" value="2"/>
</dbReference>
<dbReference type="InterPro" id="IPR051309">
    <property type="entry name" value="ABCF_ATPase"/>
</dbReference>
<dbReference type="Pfam" id="PF12848">
    <property type="entry name" value="ABC_tran_Xtn"/>
    <property type="match status" value="1"/>
</dbReference>
<evidence type="ECO:0000256" key="2">
    <source>
        <dbReference type="ARBA" id="ARBA00022840"/>
    </source>
</evidence>
<dbReference type="RefSeq" id="WP_377943185.1">
    <property type="nucleotide sequence ID" value="NZ_JBHUCX010000028.1"/>
</dbReference>
<dbReference type="SUPFAM" id="SSF52540">
    <property type="entry name" value="P-loop containing nucleoside triphosphate hydrolases"/>
    <property type="match status" value="2"/>
</dbReference>
<dbReference type="PANTHER" id="PTHR42855:SF2">
    <property type="entry name" value="DRUG RESISTANCE ABC TRANSPORTER,ATP-BINDING PROTEIN"/>
    <property type="match status" value="1"/>
</dbReference>
<dbReference type="InterPro" id="IPR003593">
    <property type="entry name" value="AAA+_ATPase"/>
</dbReference>
<dbReference type="PROSITE" id="PS00211">
    <property type="entry name" value="ABC_TRANSPORTER_1"/>
    <property type="match status" value="2"/>
</dbReference>
<dbReference type="InterPro" id="IPR017871">
    <property type="entry name" value="ABC_transporter-like_CS"/>
</dbReference>
<comment type="caution">
    <text evidence="5">The sequence shown here is derived from an EMBL/GenBank/DDBJ whole genome shotgun (WGS) entry which is preliminary data.</text>
</comment>
<name>A0ABW4JFY5_9BACL</name>
<dbReference type="NCBIfam" id="NF000355">
    <property type="entry name" value="ribo_prot_ABC_F"/>
    <property type="match status" value="1"/>
</dbReference>
<accession>A0ABW4JFY5</accession>
<evidence type="ECO:0000256" key="3">
    <source>
        <dbReference type="SAM" id="Coils"/>
    </source>
</evidence>
<organism evidence="5 6">
    <name type="scientific">Alicyclobacillus fodiniaquatilis</name>
    <dbReference type="NCBI Taxonomy" id="1661150"/>
    <lineage>
        <taxon>Bacteria</taxon>
        <taxon>Bacillati</taxon>
        <taxon>Bacillota</taxon>
        <taxon>Bacilli</taxon>
        <taxon>Bacillales</taxon>
        <taxon>Alicyclobacillaceae</taxon>
        <taxon>Alicyclobacillus</taxon>
    </lineage>
</organism>
<dbReference type="PANTHER" id="PTHR42855">
    <property type="entry name" value="ABC TRANSPORTER ATP-BINDING SUBUNIT"/>
    <property type="match status" value="1"/>
</dbReference>
<dbReference type="Proteomes" id="UP001597079">
    <property type="component" value="Unassembled WGS sequence"/>
</dbReference>
<gene>
    <name evidence="5" type="primary">abc-f</name>
    <name evidence="5" type="ORF">ACFSB2_11450</name>
</gene>
<dbReference type="CDD" id="cd03221">
    <property type="entry name" value="ABCF_EF-3"/>
    <property type="match status" value="2"/>
</dbReference>
<proteinExistence type="predicted"/>
<dbReference type="Gene3D" id="3.40.50.300">
    <property type="entry name" value="P-loop containing nucleotide triphosphate hydrolases"/>
    <property type="match status" value="2"/>
</dbReference>
<keyword evidence="2" id="KW-0067">ATP-binding</keyword>
<dbReference type="EMBL" id="JBHUCX010000028">
    <property type="protein sequence ID" value="MFD1675311.1"/>
    <property type="molecule type" value="Genomic_DNA"/>
</dbReference>
<dbReference type="Pfam" id="PF00005">
    <property type="entry name" value="ABC_tran"/>
    <property type="match status" value="2"/>
</dbReference>
<dbReference type="InterPro" id="IPR032781">
    <property type="entry name" value="ABC_tran_Xtn"/>
</dbReference>